<gene>
    <name evidence="2" type="ORF">QTO34_014384</name>
</gene>
<evidence type="ECO:0008006" key="4">
    <source>
        <dbReference type="Google" id="ProtNLM"/>
    </source>
</evidence>
<reference evidence="2" key="1">
    <citation type="submission" date="2023-06" db="EMBL/GenBank/DDBJ databases">
        <title>Reference genome for the Northern bat (Eptesicus nilssonii), a most northern bat species.</title>
        <authorList>
            <person name="Laine V.N."/>
            <person name="Pulliainen A.T."/>
            <person name="Lilley T.M."/>
        </authorList>
    </citation>
    <scope>NUCLEOTIDE SEQUENCE</scope>
    <source>
        <strain evidence="2">BLF_Eptnil</strain>
        <tissue evidence="2">Kidney</tissue>
    </source>
</reference>
<dbReference type="PANTHER" id="PTHR23179">
    <property type="entry name" value="T-CELL ACTIVATION RHO GTPASE ACTIVATING PROTEIN-RELATED"/>
    <property type="match status" value="1"/>
</dbReference>
<keyword evidence="3" id="KW-1185">Reference proteome</keyword>
<feature type="region of interest" description="Disordered" evidence="1">
    <location>
        <begin position="28"/>
        <end position="55"/>
    </location>
</feature>
<name>A0AA40LS86_CNENI</name>
<evidence type="ECO:0000313" key="3">
    <source>
        <dbReference type="Proteomes" id="UP001177744"/>
    </source>
</evidence>
<dbReference type="SUPFAM" id="SSF48350">
    <property type="entry name" value="GTPase activation domain, GAP"/>
    <property type="match status" value="1"/>
</dbReference>
<dbReference type="Proteomes" id="UP001177744">
    <property type="component" value="Unassembled WGS sequence"/>
</dbReference>
<evidence type="ECO:0000313" key="2">
    <source>
        <dbReference type="EMBL" id="KAK1343830.1"/>
    </source>
</evidence>
<sequence>MKLSTRHYQGLRIPGSERDDQLWTVHSQHKDQRIPPGLPTSESLPHRTAALGGTGTVYPAGQLPSVATQLNNSDQKTFKRRSIINWAFGTVLSVPVPSICEDDNLSKLVSHMLFLSLNLKGPSQKASSINPNVKSPRELKEKLNSRVEVHLDCESVFVLASVLKVFLQNIPGTWKNGLNVDVDVPCSDLVKNLDRGNRIMDCVLTISDDDLEQPEVDGLLTLT</sequence>
<dbReference type="EMBL" id="JAULJE010000004">
    <property type="protein sequence ID" value="KAK1343830.1"/>
    <property type="molecule type" value="Genomic_DNA"/>
</dbReference>
<comment type="caution">
    <text evidence="2">The sequence shown here is derived from an EMBL/GenBank/DDBJ whole genome shotgun (WGS) entry which is preliminary data.</text>
</comment>
<dbReference type="InterPro" id="IPR008936">
    <property type="entry name" value="Rho_GTPase_activation_prot"/>
</dbReference>
<proteinExistence type="predicted"/>
<protein>
    <recommendedName>
        <fullName evidence="4">Rho-GAP domain-containing protein</fullName>
    </recommendedName>
</protein>
<accession>A0AA40LS86</accession>
<dbReference type="AlphaFoldDB" id="A0AA40LS86"/>
<organism evidence="2 3">
    <name type="scientific">Cnephaeus nilssonii</name>
    <name type="common">Northern bat</name>
    <name type="synonym">Eptesicus nilssonii</name>
    <dbReference type="NCBI Taxonomy" id="3371016"/>
    <lineage>
        <taxon>Eukaryota</taxon>
        <taxon>Metazoa</taxon>
        <taxon>Chordata</taxon>
        <taxon>Craniata</taxon>
        <taxon>Vertebrata</taxon>
        <taxon>Euteleostomi</taxon>
        <taxon>Mammalia</taxon>
        <taxon>Eutheria</taxon>
        <taxon>Laurasiatheria</taxon>
        <taxon>Chiroptera</taxon>
        <taxon>Yangochiroptera</taxon>
        <taxon>Vespertilionidae</taxon>
        <taxon>Cnephaeus</taxon>
    </lineage>
</organism>
<dbReference type="GO" id="GO:0005096">
    <property type="term" value="F:GTPase activator activity"/>
    <property type="evidence" value="ECO:0007669"/>
    <property type="project" value="TreeGrafter"/>
</dbReference>
<dbReference type="PANTHER" id="PTHR23179:SF28">
    <property type="entry name" value="RHO GTPASE-ACTIVATING PROTEIN 20"/>
    <property type="match status" value="1"/>
</dbReference>
<evidence type="ECO:0000256" key="1">
    <source>
        <dbReference type="SAM" id="MobiDB-lite"/>
    </source>
</evidence>